<dbReference type="InParanoid" id="E2AT54"/>
<dbReference type="Proteomes" id="UP000000311">
    <property type="component" value="Unassembled WGS sequence"/>
</dbReference>
<name>E2AT54_CAMFO</name>
<accession>E2AT54</accession>
<evidence type="ECO:0000313" key="2">
    <source>
        <dbReference type="Proteomes" id="UP000000311"/>
    </source>
</evidence>
<dbReference type="EMBL" id="GL442508">
    <property type="protein sequence ID" value="EFN63385.1"/>
    <property type="molecule type" value="Genomic_DNA"/>
</dbReference>
<dbReference type="AlphaFoldDB" id="E2AT54"/>
<evidence type="ECO:0000313" key="1">
    <source>
        <dbReference type="EMBL" id="EFN63385.1"/>
    </source>
</evidence>
<sequence>VMEEESLSDHRYIYFVFERSISLVSQNKKKKYIRWAYKKMDEEKYKEALIWQNINHSWVGDVDKKVEWLQNTLTDACNYSMPVVTSTQRKSTYWWSDVIFNLRKACNIARRKWQKAKRKGIINNILEKEDEYRLAKKSLCTELKRAKIRAWNELIKSIDDNPWGLAYRIVLKKLRRSNLSFRETIPLDTLEQLVHKLFPSDLNWHEGAEVENFEDIWLEEYDVSDEEVVNILRKKAGTNKAPGIDGIKSIFLKKI</sequence>
<protein>
    <recommendedName>
        <fullName evidence="3">Endonuclease/exonuclease/phosphatase domain-containing protein</fullName>
    </recommendedName>
</protein>
<feature type="non-terminal residue" evidence="1">
    <location>
        <position position="255"/>
    </location>
</feature>
<feature type="non-terminal residue" evidence="1">
    <location>
        <position position="1"/>
    </location>
</feature>
<keyword evidence="2" id="KW-1185">Reference proteome</keyword>
<reference evidence="1 2" key="1">
    <citation type="journal article" date="2010" name="Science">
        <title>Genomic comparison of the ants Camponotus floridanus and Harpegnathos saltator.</title>
        <authorList>
            <person name="Bonasio R."/>
            <person name="Zhang G."/>
            <person name="Ye C."/>
            <person name="Mutti N.S."/>
            <person name="Fang X."/>
            <person name="Qin N."/>
            <person name="Donahue G."/>
            <person name="Yang P."/>
            <person name="Li Q."/>
            <person name="Li C."/>
            <person name="Zhang P."/>
            <person name="Huang Z."/>
            <person name="Berger S.L."/>
            <person name="Reinberg D."/>
            <person name="Wang J."/>
            <person name="Liebig J."/>
        </authorList>
    </citation>
    <scope>NUCLEOTIDE SEQUENCE [LARGE SCALE GENOMIC DNA]</scope>
    <source>
        <strain evidence="2">C129</strain>
    </source>
</reference>
<dbReference type="OrthoDB" id="415822at2759"/>
<dbReference type="OMA" id="HECITYS"/>
<organism evidence="2">
    <name type="scientific">Camponotus floridanus</name>
    <name type="common">Florida carpenter ant</name>
    <dbReference type="NCBI Taxonomy" id="104421"/>
    <lineage>
        <taxon>Eukaryota</taxon>
        <taxon>Metazoa</taxon>
        <taxon>Ecdysozoa</taxon>
        <taxon>Arthropoda</taxon>
        <taxon>Hexapoda</taxon>
        <taxon>Insecta</taxon>
        <taxon>Pterygota</taxon>
        <taxon>Neoptera</taxon>
        <taxon>Endopterygota</taxon>
        <taxon>Hymenoptera</taxon>
        <taxon>Apocrita</taxon>
        <taxon>Aculeata</taxon>
        <taxon>Formicoidea</taxon>
        <taxon>Formicidae</taxon>
        <taxon>Formicinae</taxon>
        <taxon>Camponotus</taxon>
    </lineage>
</organism>
<evidence type="ECO:0008006" key="3">
    <source>
        <dbReference type="Google" id="ProtNLM"/>
    </source>
</evidence>
<proteinExistence type="predicted"/>
<gene>
    <name evidence="1" type="ORF">EAG_00448</name>
</gene>